<dbReference type="PANTHER" id="PTHR47440:SF1">
    <property type="entry name" value="RHO_RAC GUANINE NUCLEOTIDE EXCHANGE FACTOR 18"/>
    <property type="match status" value="1"/>
</dbReference>
<name>A0A444V1D9_ACIRT</name>
<keyword evidence="3" id="KW-1185">Reference proteome</keyword>
<feature type="compositionally biased region" description="Basic and acidic residues" evidence="1">
    <location>
        <begin position="149"/>
        <end position="181"/>
    </location>
</feature>
<feature type="region of interest" description="Disordered" evidence="1">
    <location>
        <begin position="1"/>
        <end position="51"/>
    </location>
</feature>
<dbReference type="Proteomes" id="UP000289886">
    <property type="component" value="Unassembled WGS sequence"/>
</dbReference>
<evidence type="ECO:0000313" key="3">
    <source>
        <dbReference type="Proteomes" id="UP000289886"/>
    </source>
</evidence>
<feature type="region of interest" description="Disordered" evidence="1">
    <location>
        <begin position="69"/>
        <end position="181"/>
    </location>
</feature>
<dbReference type="AlphaFoldDB" id="A0A444V1D9"/>
<feature type="region of interest" description="Disordered" evidence="1">
    <location>
        <begin position="294"/>
        <end position="313"/>
    </location>
</feature>
<reference evidence="2 3" key="1">
    <citation type="submission" date="2019-01" db="EMBL/GenBank/DDBJ databases">
        <title>Draft Genome and Complete Hox-Cluster Characterization of the Sterlet Sturgeon (Acipenser ruthenus).</title>
        <authorList>
            <person name="Wei Q."/>
        </authorList>
    </citation>
    <scope>NUCLEOTIDE SEQUENCE [LARGE SCALE GENOMIC DNA]</scope>
    <source>
        <strain evidence="2">WHYD16114868_AA</strain>
        <tissue evidence="2">Blood</tissue>
    </source>
</reference>
<dbReference type="InterPro" id="IPR046349">
    <property type="entry name" value="C1-like_sf"/>
</dbReference>
<accession>A0A444V1D9</accession>
<dbReference type="EMBL" id="SCEB01003588">
    <property type="protein sequence ID" value="RXM94237.1"/>
    <property type="molecule type" value="Genomic_DNA"/>
</dbReference>
<comment type="caution">
    <text evidence="2">The sequence shown here is derived from an EMBL/GenBank/DDBJ whole genome shotgun (WGS) entry which is preliminary data.</text>
</comment>
<evidence type="ECO:0000256" key="1">
    <source>
        <dbReference type="SAM" id="MobiDB-lite"/>
    </source>
</evidence>
<dbReference type="PANTHER" id="PTHR47440">
    <property type="entry name" value="RIKEN CDNA A430078G23 GENE"/>
    <property type="match status" value="1"/>
</dbReference>
<dbReference type="InterPro" id="IPR053089">
    <property type="entry name" value="Rho_GEF18"/>
</dbReference>
<proteinExistence type="predicted"/>
<dbReference type="SUPFAM" id="SSF57889">
    <property type="entry name" value="Cysteine-rich domain"/>
    <property type="match status" value="1"/>
</dbReference>
<sequence length="436" mass="48300">MDSDGEQGDADPSQLTESFTLPEGGPAGPINTAEEKDPPQESPNPKPKDGSVLIKLGFLFVHVNNYNATVNGTEQKAREESETTPEEQNRIAKQRQKTEGKASSSQNLTWYEFLSNANEEEDKTDKVEKGTKVKRRLSSLRSRVAGSFQKDKGKNREKEQQKEKEKEREKEKEKEPKEKMRMRNGHQLVPGTFSSCTTCTLCSKTLQRKPGLQCMSDTDSEDHTLDLNSSIEDLLSLNPSLQGTEYFKDLEIHLTGGTNAMQEMTTSVNSCPCNKPQKNNGRYFQHDNGSNSCPGSLSYQESSKGTREPLQTTDTQDLCAHADRQGDGSLVNTVKYLGDLDDKVDKDTEPETFPILLRTLSSSRRHSWEYPVSPVDPGKSHNISKASDCKPCSHEFSSVPGTGCVSPESMSPPSIAEDVFFGMTEEKASLKKPGSM</sequence>
<evidence type="ECO:0000313" key="2">
    <source>
        <dbReference type="EMBL" id="RXM94237.1"/>
    </source>
</evidence>
<gene>
    <name evidence="2" type="ORF">EOD39_18212</name>
</gene>
<organism evidence="2 3">
    <name type="scientific">Acipenser ruthenus</name>
    <name type="common">Sterlet sturgeon</name>
    <dbReference type="NCBI Taxonomy" id="7906"/>
    <lineage>
        <taxon>Eukaryota</taxon>
        <taxon>Metazoa</taxon>
        <taxon>Chordata</taxon>
        <taxon>Craniata</taxon>
        <taxon>Vertebrata</taxon>
        <taxon>Euteleostomi</taxon>
        <taxon>Actinopterygii</taxon>
        <taxon>Chondrostei</taxon>
        <taxon>Acipenseriformes</taxon>
        <taxon>Acipenseridae</taxon>
        <taxon>Acipenser</taxon>
    </lineage>
</organism>
<protein>
    <submittedName>
        <fullName evidence="2">Uncharacterized protein</fullName>
    </submittedName>
</protein>